<gene>
    <name evidence="2" type="ORF">AB2L28_00360</name>
</gene>
<dbReference type="InterPro" id="IPR003425">
    <property type="entry name" value="CCB3/YggT"/>
</dbReference>
<feature type="transmembrane region" description="Helical" evidence="1">
    <location>
        <begin position="7"/>
        <end position="25"/>
    </location>
</feature>
<keyword evidence="1" id="KW-1133">Transmembrane helix</keyword>
<evidence type="ECO:0000256" key="1">
    <source>
        <dbReference type="SAM" id="Phobius"/>
    </source>
</evidence>
<name>A0ABV4HW88_9ACTN</name>
<dbReference type="Proteomes" id="UP001566476">
    <property type="component" value="Unassembled WGS sequence"/>
</dbReference>
<evidence type="ECO:0000313" key="3">
    <source>
        <dbReference type="Proteomes" id="UP001566476"/>
    </source>
</evidence>
<dbReference type="Pfam" id="PF02325">
    <property type="entry name" value="CCB3_YggT"/>
    <property type="match status" value="1"/>
</dbReference>
<organism evidence="2 3">
    <name type="scientific">Kineococcus mangrovi</name>
    <dbReference type="NCBI Taxonomy" id="1660183"/>
    <lineage>
        <taxon>Bacteria</taxon>
        <taxon>Bacillati</taxon>
        <taxon>Actinomycetota</taxon>
        <taxon>Actinomycetes</taxon>
        <taxon>Kineosporiales</taxon>
        <taxon>Kineosporiaceae</taxon>
        <taxon>Kineococcus</taxon>
    </lineage>
</organism>
<comment type="caution">
    <text evidence="2">The sequence shown here is derived from an EMBL/GenBank/DDBJ whole genome shotgun (WGS) entry which is preliminary data.</text>
</comment>
<accession>A0ABV4HW88</accession>
<dbReference type="RefSeq" id="WP_370716742.1">
    <property type="nucleotide sequence ID" value="NZ_JBGGTQ010000001.1"/>
</dbReference>
<evidence type="ECO:0000313" key="2">
    <source>
        <dbReference type="EMBL" id="MEZ0490686.1"/>
    </source>
</evidence>
<dbReference type="EMBL" id="JBGGTQ010000001">
    <property type="protein sequence ID" value="MEZ0490686.1"/>
    <property type="molecule type" value="Genomic_DNA"/>
</dbReference>
<keyword evidence="1" id="KW-0472">Membrane</keyword>
<feature type="transmembrane region" description="Helical" evidence="1">
    <location>
        <begin position="68"/>
        <end position="88"/>
    </location>
</feature>
<reference evidence="2 3" key="1">
    <citation type="submission" date="2024-07" db="EMBL/GenBank/DDBJ databases">
        <authorList>
            <person name="Thanompreechachai J."/>
            <person name="Duangmal K."/>
        </authorList>
    </citation>
    <scope>NUCLEOTIDE SEQUENCE [LARGE SCALE GENOMIC DNA]</scope>
    <source>
        <strain evidence="2 3">TBRC 1896</strain>
    </source>
</reference>
<keyword evidence="1" id="KW-0812">Transmembrane</keyword>
<protein>
    <submittedName>
        <fullName evidence="2">YggT family protein</fullName>
    </submittedName>
</protein>
<sequence>MAVVFKLLEIVVLLFFICLIGRLVLDWVQALSREWRPRGVVLVLAEVVYTVTDPPLKALRRVLPPLRLGAVQLDLAFLVLAILCSILMPTFDGLSQRAALSALP</sequence>
<proteinExistence type="predicted"/>
<keyword evidence="3" id="KW-1185">Reference proteome</keyword>